<evidence type="ECO:0000256" key="8">
    <source>
        <dbReference type="ARBA" id="ARBA00022898"/>
    </source>
</evidence>
<comment type="catalytic activity">
    <reaction evidence="36">
        <text>oxaloacetate + L-alanine = L-aspartate + pyruvate</text>
        <dbReference type="Rhea" id="RHEA:77347"/>
        <dbReference type="ChEBI" id="CHEBI:15361"/>
        <dbReference type="ChEBI" id="CHEBI:16452"/>
        <dbReference type="ChEBI" id="CHEBI:29991"/>
        <dbReference type="ChEBI" id="CHEBI:57972"/>
    </reaction>
</comment>
<comment type="subunit">
    <text evidence="4">Homotetramer.</text>
</comment>
<dbReference type="GO" id="GO:0009436">
    <property type="term" value="P:glyoxylate catabolic process"/>
    <property type="evidence" value="ECO:0007669"/>
    <property type="project" value="TreeGrafter"/>
</dbReference>
<dbReference type="EC" id="2.6.1.40" evidence="12"/>
<evidence type="ECO:0000256" key="30">
    <source>
        <dbReference type="ARBA" id="ARBA00044258"/>
    </source>
</evidence>
<evidence type="ECO:0000256" key="27">
    <source>
        <dbReference type="ARBA" id="ARBA00043826"/>
    </source>
</evidence>
<comment type="subcellular location">
    <subcellularLocation>
        <location evidence="2">Mitochondrion</location>
    </subcellularLocation>
</comment>
<comment type="catalytic activity">
    <reaction evidence="19">
        <text>(2S)-2-aminobutanoate + glyoxylate = 2-oxobutanoate + glycine</text>
        <dbReference type="Rhea" id="RHEA:77339"/>
        <dbReference type="ChEBI" id="CHEBI:16763"/>
        <dbReference type="ChEBI" id="CHEBI:36655"/>
        <dbReference type="ChEBI" id="CHEBI:57305"/>
        <dbReference type="ChEBI" id="CHEBI:74359"/>
    </reaction>
</comment>
<comment type="catalytic activity">
    <reaction evidence="31">
        <text>N(omega),N(omega)-dimethyl-L-arginine + glyoxylate = 5-(3,3-dimethylguanidino)-2-oxopentanoate + glycine</text>
        <dbReference type="Rhea" id="RHEA:77311"/>
        <dbReference type="ChEBI" id="CHEBI:36655"/>
        <dbReference type="ChEBI" id="CHEBI:57305"/>
        <dbReference type="ChEBI" id="CHEBI:58326"/>
        <dbReference type="ChEBI" id="CHEBI:197301"/>
    </reaction>
</comment>
<evidence type="ECO:0000256" key="23">
    <source>
        <dbReference type="ARBA" id="ARBA00043758"/>
    </source>
</evidence>
<accession>A0A194PWN7</accession>
<evidence type="ECO:0000256" key="35">
    <source>
        <dbReference type="ARBA" id="ARBA00048760"/>
    </source>
</evidence>
<comment type="catalytic activity">
    <reaction evidence="22">
        <text>2-oxobutanoate + L-alanine = (2S)-2-aminobutanoate + pyruvate</text>
        <dbReference type="Rhea" id="RHEA:77355"/>
        <dbReference type="ChEBI" id="CHEBI:15361"/>
        <dbReference type="ChEBI" id="CHEBI:16763"/>
        <dbReference type="ChEBI" id="CHEBI:57972"/>
        <dbReference type="ChEBI" id="CHEBI:74359"/>
        <dbReference type="EC" id="2.6.1.44"/>
    </reaction>
</comment>
<evidence type="ECO:0000256" key="36">
    <source>
        <dbReference type="ARBA" id="ARBA00048916"/>
    </source>
</evidence>
<evidence type="ECO:0000256" key="20">
    <source>
        <dbReference type="ARBA" id="ARBA00043726"/>
    </source>
</evidence>
<evidence type="ECO:0000256" key="33">
    <source>
        <dbReference type="ARBA" id="ARBA00048500"/>
    </source>
</evidence>
<comment type="catalytic activity">
    <reaction evidence="25">
        <text>N(omega),N('omega)-dimethyl-L-arginine + pyruvate = 5-(3,3'-dimethylguanidino)-2-oxopentanoate + L-alanine</text>
        <dbReference type="Rhea" id="RHEA:77307"/>
        <dbReference type="ChEBI" id="CHEBI:15361"/>
        <dbReference type="ChEBI" id="CHEBI:57972"/>
        <dbReference type="ChEBI" id="CHEBI:197308"/>
        <dbReference type="ChEBI" id="CHEBI:197310"/>
    </reaction>
</comment>
<comment type="catalytic activity">
    <reaction evidence="24">
        <text>L-ornithine + pyruvate = 5-amino-2-oxopentanoate + L-alanine</text>
        <dbReference type="Rhea" id="RHEA:77327"/>
        <dbReference type="ChEBI" id="CHEBI:15361"/>
        <dbReference type="ChEBI" id="CHEBI:46911"/>
        <dbReference type="ChEBI" id="CHEBI:57972"/>
        <dbReference type="ChEBI" id="CHEBI:58802"/>
    </reaction>
</comment>
<dbReference type="Gene3D" id="3.40.640.10">
    <property type="entry name" value="Type I PLP-dependent aspartate aminotransferase-like (Major domain)"/>
    <property type="match status" value="2"/>
</dbReference>
<evidence type="ECO:0000256" key="2">
    <source>
        <dbReference type="ARBA" id="ARBA00004173"/>
    </source>
</evidence>
<evidence type="ECO:0000256" key="15">
    <source>
        <dbReference type="ARBA" id="ARBA00041845"/>
    </source>
</evidence>
<comment type="catalytic activity">
    <reaction evidence="34">
        <text>N(omega),N(omega)-dimethyl-L-arginine + 2-oxobutanoate = 5-(3,3-dimethylguanidino)-2-oxopentanoate + (2S)-2-aminobutanoate</text>
        <dbReference type="Rhea" id="RHEA:77351"/>
        <dbReference type="ChEBI" id="CHEBI:16763"/>
        <dbReference type="ChEBI" id="CHEBI:58326"/>
        <dbReference type="ChEBI" id="CHEBI:74359"/>
        <dbReference type="ChEBI" id="CHEBI:197301"/>
    </reaction>
</comment>
<dbReference type="GO" id="GO:0047305">
    <property type="term" value="F:(R)-3-amino-2-methylpropionate-pyruvate transaminase activity"/>
    <property type="evidence" value="ECO:0007669"/>
    <property type="project" value="UniProtKB-EC"/>
</dbReference>
<dbReference type="EC" id="2.6.1.18" evidence="28"/>
<evidence type="ECO:0000256" key="5">
    <source>
        <dbReference type="ARBA" id="ARBA00013049"/>
    </source>
</evidence>
<evidence type="ECO:0000256" key="12">
    <source>
        <dbReference type="ARBA" id="ARBA00039130"/>
    </source>
</evidence>
<protein>
    <recommendedName>
        <fullName evidence="13">Alanine--glyoxylate aminotransferase 2, mitochondrial</fullName>
        <ecNumber evidence="28">2.6.1.18</ecNumber>
        <ecNumber evidence="12">2.6.1.40</ecNumber>
        <ecNumber evidence="5">2.6.1.44</ecNumber>
    </recommendedName>
    <alternativeName>
        <fullName evidence="14">(R)-3-amino-2-methylpropionate--pyruvate transaminase</fullName>
    </alternativeName>
    <alternativeName>
        <fullName evidence="16">Beta-ALAAT II</fullName>
    </alternativeName>
    <alternativeName>
        <fullName evidence="17">Beta-alanine-pyruvate aminotransferase</fullName>
    </alternativeName>
    <alternativeName>
        <fullName evidence="30">D-3-aminoisobutyrate-pyruvate aminotransferase</fullName>
    </alternativeName>
    <alternativeName>
        <fullName evidence="15">D-AIBAT</fullName>
    </alternativeName>
    <alternativeName>
        <fullName evidence="29">D-beta-aminoisobutyrate-pyruvate aminotransferase</fullName>
    </alternativeName>
</protein>
<comment type="catalytic activity">
    <reaction evidence="32">
        <text>L-ornithine + glyoxylate = 5-amino-2-oxopentanoate + glycine</text>
        <dbReference type="Rhea" id="RHEA:77331"/>
        <dbReference type="ChEBI" id="CHEBI:36655"/>
        <dbReference type="ChEBI" id="CHEBI:46911"/>
        <dbReference type="ChEBI" id="CHEBI:57305"/>
        <dbReference type="ChEBI" id="CHEBI:58802"/>
    </reaction>
</comment>
<comment type="catalytic activity">
    <reaction evidence="11">
        <text>glyoxylate + L-alanine = glycine + pyruvate</text>
        <dbReference type="Rhea" id="RHEA:24248"/>
        <dbReference type="ChEBI" id="CHEBI:15361"/>
        <dbReference type="ChEBI" id="CHEBI:36655"/>
        <dbReference type="ChEBI" id="CHEBI:57305"/>
        <dbReference type="ChEBI" id="CHEBI:57972"/>
        <dbReference type="EC" id="2.6.1.44"/>
    </reaction>
    <physiologicalReaction direction="left-to-right" evidence="11">
        <dbReference type="Rhea" id="RHEA:24249"/>
    </physiologicalReaction>
</comment>
<keyword evidence="7 39" id="KW-0808">Transferase</keyword>
<evidence type="ECO:0000256" key="29">
    <source>
        <dbReference type="ARBA" id="ARBA00044257"/>
    </source>
</evidence>
<comment type="catalytic activity">
    <reaction evidence="27">
        <text>2-oxopentanoate + N(omega),N(omega)-dimethyl-L-arginine = 5-(3,3-dimethylguanidino)-2-oxopentanoate + L-2-aminopentanoate</text>
        <dbReference type="Rhea" id="RHEA:77359"/>
        <dbReference type="ChEBI" id="CHEBI:28644"/>
        <dbReference type="ChEBI" id="CHEBI:58326"/>
        <dbReference type="ChEBI" id="CHEBI:58441"/>
        <dbReference type="ChEBI" id="CHEBI:197301"/>
    </reaction>
</comment>
<keyword evidence="9" id="KW-0809">Transit peptide</keyword>
<evidence type="ECO:0000256" key="31">
    <source>
        <dbReference type="ARBA" id="ARBA00047892"/>
    </source>
</evidence>
<dbReference type="InterPro" id="IPR015421">
    <property type="entry name" value="PyrdxlP-dep_Trfase_major"/>
</dbReference>
<comment type="catalytic activity">
    <reaction evidence="26">
        <text>3-oxopropanoate + L-alanine = beta-alanine + pyruvate</text>
        <dbReference type="Rhea" id="RHEA:14077"/>
        <dbReference type="ChEBI" id="CHEBI:15361"/>
        <dbReference type="ChEBI" id="CHEBI:33190"/>
        <dbReference type="ChEBI" id="CHEBI:57966"/>
        <dbReference type="ChEBI" id="CHEBI:57972"/>
        <dbReference type="EC" id="2.6.1.18"/>
    </reaction>
    <physiologicalReaction direction="right-to-left" evidence="26">
        <dbReference type="Rhea" id="RHEA:14079"/>
    </physiologicalReaction>
</comment>
<keyword evidence="6 39" id="KW-0032">Aminotransferase</keyword>
<evidence type="ECO:0000256" key="9">
    <source>
        <dbReference type="ARBA" id="ARBA00022946"/>
    </source>
</evidence>
<dbReference type="GO" id="GO:0005739">
    <property type="term" value="C:mitochondrion"/>
    <property type="evidence" value="ECO:0007669"/>
    <property type="project" value="UniProtKB-SubCell"/>
</dbReference>
<dbReference type="GO" id="GO:0030170">
    <property type="term" value="F:pyridoxal phosphate binding"/>
    <property type="evidence" value="ECO:0007669"/>
    <property type="project" value="InterPro"/>
</dbReference>
<dbReference type="STRING" id="66420.A0A194PWN7"/>
<evidence type="ECO:0000256" key="16">
    <source>
        <dbReference type="ARBA" id="ARBA00042611"/>
    </source>
</evidence>
<dbReference type="PROSITE" id="PS00600">
    <property type="entry name" value="AA_TRANSFER_CLASS_3"/>
    <property type="match status" value="1"/>
</dbReference>
<evidence type="ECO:0000256" key="34">
    <source>
        <dbReference type="ARBA" id="ARBA00048560"/>
    </source>
</evidence>
<evidence type="ECO:0000256" key="11">
    <source>
        <dbReference type="ARBA" id="ARBA00033660"/>
    </source>
</evidence>
<dbReference type="EC" id="2.6.1.44" evidence="5"/>
<evidence type="ECO:0000256" key="38">
    <source>
        <dbReference type="ARBA" id="ARBA00058068"/>
    </source>
</evidence>
<comment type="catalytic activity">
    <reaction evidence="20">
        <text>(R)-3-amino-2-methylpropanoate + pyruvate = 2-methyl-3-oxopropanoate + L-alanine</text>
        <dbReference type="Rhea" id="RHEA:18393"/>
        <dbReference type="ChEBI" id="CHEBI:15361"/>
        <dbReference type="ChEBI" id="CHEBI:57700"/>
        <dbReference type="ChEBI" id="CHEBI:57731"/>
        <dbReference type="ChEBI" id="CHEBI:57972"/>
        <dbReference type="EC" id="2.6.1.40"/>
    </reaction>
    <physiologicalReaction direction="left-to-right" evidence="20">
        <dbReference type="Rhea" id="RHEA:18394"/>
    </physiologicalReaction>
</comment>
<evidence type="ECO:0000256" key="7">
    <source>
        <dbReference type="ARBA" id="ARBA00022679"/>
    </source>
</evidence>
<evidence type="ECO:0000256" key="28">
    <source>
        <dbReference type="ARBA" id="ARBA00044055"/>
    </source>
</evidence>
<evidence type="ECO:0000256" key="3">
    <source>
        <dbReference type="ARBA" id="ARBA00008954"/>
    </source>
</evidence>
<comment type="catalytic activity">
    <reaction evidence="18">
        <text>N(omega),N(omega)-dimethyl-L-arginine + pyruvate = 5-(3,3-dimethylguanidino)-2-oxopentanoate + L-alanine</text>
        <dbReference type="Rhea" id="RHEA:77303"/>
        <dbReference type="ChEBI" id="CHEBI:15361"/>
        <dbReference type="ChEBI" id="CHEBI:57972"/>
        <dbReference type="ChEBI" id="CHEBI:58326"/>
        <dbReference type="ChEBI" id="CHEBI:197301"/>
    </reaction>
</comment>
<name>A0A194PWN7_PAPXU</name>
<dbReference type="InterPro" id="IPR015424">
    <property type="entry name" value="PyrdxlP-dep_Trfase"/>
</dbReference>
<dbReference type="InterPro" id="IPR005814">
    <property type="entry name" value="Aminotrans_3"/>
</dbReference>
<comment type="catalytic activity">
    <reaction evidence="21">
        <text>N(omega),N(omega)-dimethyl-L-arginine + oxaloacetate = 5-(3,3-dimethylguanidino)-2-oxopentanoate + L-aspartate</text>
        <dbReference type="Rhea" id="RHEA:77343"/>
        <dbReference type="ChEBI" id="CHEBI:16452"/>
        <dbReference type="ChEBI" id="CHEBI:29991"/>
        <dbReference type="ChEBI" id="CHEBI:58326"/>
        <dbReference type="ChEBI" id="CHEBI:197301"/>
    </reaction>
</comment>
<dbReference type="EMBL" id="KQ459590">
    <property type="protein sequence ID" value="KPI97174.1"/>
    <property type="molecule type" value="Genomic_DNA"/>
</dbReference>
<comment type="similarity">
    <text evidence="3">Belongs to the class-III pyridoxal-phosphate-dependent aminotransferase family.</text>
</comment>
<evidence type="ECO:0000256" key="24">
    <source>
        <dbReference type="ARBA" id="ARBA00043777"/>
    </source>
</evidence>
<dbReference type="GO" id="GO:0008453">
    <property type="term" value="F:alanine-glyoxylate transaminase activity"/>
    <property type="evidence" value="ECO:0007669"/>
    <property type="project" value="UniProtKB-EC"/>
</dbReference>
<evidence type="ECO:0000256" key="19">
    <source>
        <dbReference type="ARBA" id="ARBA00043679"/>
    </source>
</evidence>
<dbReference type="InterPro" id="IPR015422">
    <property type="entry name" value="PyrdxlP-dep_Trfase_small"/>
</dbReference>
<sequence>MQWLYDHEGRRYLDLFGGIVTVSVGHCHPKVSSALHEQIDTLWHTTNIYRHPKLYEYVEKLTAKFPGDLKAMNSGTEANDLAVVLAKAFTGNNDVISLQSGYHGCSYGVMGLTSTQAYRQPNISHAGFYNALLPDPYRGIWGGCRDSLSQVPGACSCPGDCVTSDKYAHQLSELLDNSVPAGRVAALFAESIQGVNGALQFPKGYLRKAYQLIKKYGGLYVADEVQTGFGRTGDTFWGFEDQGFTPDIVTMAKGIGNGFPLAAVVTTKEIASAHAQASYFNTFGGNPLAATVGKAVLEVIEEENLQENNKVIGRYFIEQLMELQKIHPVIGDVRGKGLMLGLDLVKPGTKEPMPLDQFKNIFETIKDLGVLIGRGGRWNNGPSVARTEHIKSTIIPPAVFDIYKKPLVIHQGHMQWLYDHEGRRYLDLLGGIATISVGHSHPKVAAALQEQIGKLWHTTNIYRHPKIYEYAEKLIAKFPKNLEVVYFVNSGTEANDLAVVLSRLYTGNEDVVSLQGSYHGCSSGLMGLTSTQSFRQPNMSVAGYYHAMVPDPYRGIWSGCRDSLSQVPGACSCPGDCVTSDKYAHQLSELITHSVPSGRLAAMFAEPIQGVNGIMQYPKGYLRKARDIVKKNGGLFVADEVQTGFGRTGDTFWGFESEGIVPDIVTMARGIGNGFPLAAVVTTREIADAHSPAQYFNTFGGNALASTVGKAVLEVIEEENIQENSKTVGKYFLEQMMQLQKQYPIIGDVRGKGLMIGLEMVKPGTKEPLDNVAEIFETVRDLGVLMGWGGRWNHNLRMTPPMCINKEDVDFATSVLDEAFKRHSP</sequence>
<evidence type="ECO:0000256" key="26">
    <source>
        <dbReference type="ARBA" id="ARBA00043825"/>
    </source>
</evidence>
<gene>
    <name evidence="39" type="ORF">RR46_09081</name>
</gene>
<dbReference type="Gene3D" id="3.90.1150.10">
    <property type="entry name" value="Aspartate Aminotransferase, domain 1"/>
    <property type="match status" value="2"/>
</dbReference>
<proteinExistence type="inferred from homology"/>
<evidence type="ECO:0000256" key="4">
    <source>
        <dbReference type="ARBA" id="ARBA00011881"/>
    </source>
</evidence>
<evidence type="ECO:0000256" key="17">
    <source>
        <dbReference type="ARBA" id="ARBA00042669"/>
    </source>
</evidence>
<keyword evidence="40" id="KW-1185">Reference proteome</keyword>
<evidence type="ECO:0000256" key="32">
    <source>
        <dbReference type="ARBA" id="ARBA00048264"/>
    </source>
</evidence>
<evidence type="ECO:0000256" key="18">
    <source>
        <dbReference type="ARBA" id="ARBA00043669"/>
    </source>
</evidence>
<evidence type="ECO:0000256" key="25">
    <source>
        <dbReference type="ARBA" id="ARBA00043798"/>
    </source>
</evidence>
<dbReference type="Pfam" id="PF00202">
    <property type="entry name" value="Aminotran_3"/>
    <property type="match status" value="2"/>
</dbReference>
<dbReference type="PANTHER" id="PTHR45688">
    <property type="match status" value="1"/>
</dbReference>
<dbReference type="CDD" id="cd00610">
    <property type="entry name" value="OAT_like"/>
    <property type="match status" value="2"/>
</dbReference>
<comment type="catalytic activity">
    <reaction evidence="33">
        <text>2-oxohexanoate + N(omega),N(omega)-dimethyl-L-arginine = L-2-aminohexanoate + 5-(3,3-dimethylguanidino)-2-oxopentanoate</text>
        <dbReference type="Rhea" id="RHEA:77363"/>
        <dbReference type="ChEBI" id="CHEBI:35177"/>
        <dbReference type="ChEBI" id="CHEBI:58326"/>
        <dbReference type="ChEBI" id="CHEBI:58455"/>
        <dbReference type="ChEBI" id="CHEBI:197301"/>
    </reaction>
</comment>
<dbReference type="GO" id="GO:0016223">
    <property type="term" value="F:beta-alanine:pyruvate transaminase activity"/>
    <property type="evidence" value="ECO:0007669"/>
    <property type="project" value="UniProtKB-EC"/>
</dbReference>
<keyword evidence="10" id="KW-0496">Mitochondrion</keyword>
<evidence type="ECO:0000256" key="21">
    <source>
        <dbReference type="ARBA" id="ARBA00043749"/>
    </source>
</evidence>
<dbReference type="PANTHER" id="PTHR45688:SF3">
    <property type="entry name" value="ALANINE--GLYOXYLATE AMINOTRANSFERASE 2, MITOCHONDRIAL"/>
    <property type="match status" value="1"/>
</dbReference>
<evidence type="ECO:0000256" key="22">
    <source>
        <dbReference type="ARBA" id="ARBA00043751"/>
    </source>
</evidence>
<comment type="catalytic activity">
    <reaction evidence="23">
        <text>N(omega)-methyl-L-arginine + pyruvate = 5-(3-methylguanidino)-2-oxopentanoate + L-alanine</text>
        <dbReference type="Rhea" id="RHEA:77319"/>
        <dbReference type="ChEBI" id="CHEBI:15361"/>
        <dbReference type="ChEBI" id="CHEBI:57972"/>
        <dbReference type="ChEBI" id="CHEBI:114953"/>
        <dbReference type="ChEBI" id="CHEBI:197314"/>
    </reaction>
</comment>
<reference evidence="39 40" key="1">
    <citation type="journal article" date="2015" name="Nat. Commun.">
        <title>Outbred genome sequencing and CRISPR/Cas9 gene editing in butterflies.</title>
        <authorList>
            <person name="Li X."/>
            <person name="Fan D."/>
            <person name="Zhang W."/>
            <person name="Liu G."/>
            <person name="Zhang L."/>
            <person name="Zhao L."/>
            <person name="Fang X."/>
            <person name="Chen L."/>
            <person name="Dong Y."/>
            <person name="Chen Y."/>
            <person name="Ding Y."/>
            <person name="Zhao R."/>
            <person name="Feng M."/>
            <person name="Zhu Y."/>
            <person name="Feng Y."/>
            <person name="Jiang X."/>
            <person name="Zhu D."/>
            <person name="Xiang H."/>
            <person name="Feng X."/>
            <person name="Li S."/>
            <person name="Wang J."/>
            <person name="Zhang G."/>
            <person name="Kronforst M.R."/>
            <person name="Wang W."/>
        </authorList>
    </citation>
    <scope>NUCLEOTIDE SEQUENCE [LARGE SCALE GENOMIC DNA]</scope>
    <source>
        <strain evidence="39">Ya'a_city_454_Px</strain>
        <tissue evidence="39">Whole body</tissue>
    </source>
</reference>
<evidence type="ECO:0000256" key="6">
    <source>
        <dbReference type="ARBA" id="ARBA00022576"/>
    </source>
</evidence>
<evidence type="ECO:0000313" key="40">
    <source>
        <dbReference type="Proteomes" id="UP000053268"/>
    </source>
</evidence>
<evidence type="ECO:0000256" key="14">
    <source>
        <dbReference type="ARBA" id="ARBA00041662"/>
    </source>
</evidence>
<dbReference type="Proteomes" id="UP000053268">
    <property type="component" value="Unassembled WGS sequence"/>
</dbReference>
<evidence type="ECO:0000256" key="10">
    <source>
        <dbReference type="ARBA" id="ARBA00023128"/>
    </source>
</evidence>
<comment type="cofactor">
    <cofactor evidence="1">
        <name>pyridoxal 5'-phosphate</name>
        <dbReference type="ChEBI" id="CHEBI:597326"/>
    </cofactor>
</comment>
<comment type="function">
    <text evidence="38">Multifunctional aminotransferase with a broad substrate specificity. Catalyzes the conversion of glyoxylate to glycine using alanine as the amino donor. Catalyzes metabolism of not L- but the D-isomer of D-beta-aminoisobutyric acid to generate 2-methyl-3-oxopropanoate and alanine. Catalyzes the transfer of the amino group from beta-alanine to pyruvate to yield L-alanine and 3-oxopropanoate. Can metabolize NG-monomethyl-L-arginine (NMMA), asymmetric NG,NG-dimethyl-L-arginine (ADMA) and symmetric NG,N'G-dimethyl-L-arginine (SDMA). ADMA is a potent inhibitor of nitric-oxide (NO) synthase, and this activity provides mechanism through which the kidney regulates blood pressure.</text>
</comment>
<dbReference type="FunFam" id="3.40.640.10:FF:000055">
    <property type="entry name" value="Alanine--glyoxylate aminotransferase 2, mitochondrial"/>
    <property type="match status" value="2"/>
</dbReference>
<evidence type="ECO:0000313" key="39">
    <source>
        <dbReference type="EMBL" id="KPI97174.1"/>
    </source>
</evidence>
<comment type="catalytic activity">
    <reaction evidence="35">
        <text>N(omega)-methyl-L-arginine + glyoxylate = 5-(3-methylguanidino)-2-oxopentanoate + glycine</text>
        <dbReference type="Rhea" id="RHEA:77323"/>
        <dbReference type="ChEBI" id="CHEBI:36655"/>
        <dbReference type="ChEBI" id="CHEBI:57305"/>
        <dbReference type="ChEBI" id="CHEBI:114953"/>
        <dbReference type="ChEBI" id="CHEBI:197314"/>
    </reaction>
</comment>
<dbReference type="GO" id="GO:0019481">
    <property type="term" value="P:L-alanine catabolic process, by transamination"/>
    <property type="evidence" value="ECO:0007669"/>
    <property type="project" value="TreeGrafter"/>
</dbReference>
<dbReference type="InterPro" id="IPR049704">
    <property type="entry name" value="Aminotrans_3_PPA_site"/>
</dbReference>
<dbReference type="AlphaFoldDB" id="A0A194PWN7"/>
<evidence type="ECO:0000256" key="1">
    <source>
        <dbReference type="ARBA" id="ARBA00001933"/>
    </source>
</evidence>
<evidence type="ECO:0000256" key="13">
    <source>
        <dbReference type="ARBA" id="ARBA00039862"/>
    </source>
</evidence>
<organism evidence="39 40">
    <name type="scientific">Papilio xuthus</name>
    <name type="common">Asian swallowtail butterfly</name>
    <dbReference type="NCBI Taxonomy" id="66420"/>
    <lineage>
        <taxon>Eukaryota</taxon>
        <taxon>Metazoa</taxon>
        <taxon>Ecdysozoa</taxon>
        <taxon>Arthropoda</taxon>
        <taxon>Hexapoda</taxon>
        <taxon>Insecta</taxon>
        <taxon>Pterygota</taxon>
        <taxon>Neoptera</taxon>
        <taxon>Endopterygota</taxon>
        <taxon>Lepidoptera</taxon>
        <taxon>Glossata</taxon>
        <taxon>Ditrysia</taxon>
        <taxon>Papilionoidea</taxon>
        <taxon>Papilionidae</taxon>
        <taxon>Papilioninae</taxon>
        <taxon>Papilio</taxon>
    </lineage>
</organism>
<keyword evidence="8" id="KW-0663">Pyridoxal phosphate</keyword>
<dbReference type="SUPFAM" id="SSF53383">
    <property type="entry name" value="PLP-dependent transferases"/>
    <property type="match status" value="2"/>
</dbReference>
<evidence type="ECO:0000256" key="37">
    <source>
        <dbReference type="ARBA" id="ARBA00049480"/>
    </source>
</evidence>
<comment type="catalytic activity">
    <reaction evidence="37">
        <text>N(omega),N('omega)-dimethyl-L-arginine + glyoxylate = 5-(3,3'-dimethylguanidino)-2-oxopentanoate + glycine</text>
        <dbReference type="Rhea" id="RHEA:77315"/>
        <dbReference type="ChEBI" id="CHEBI:36655"/>
        <dbReference type="ChEBI" id="CHEBI:57305"/>
        <dbReference type="ChEBI" id="CHEBI:197308"/>
        <dbReference type="ChEBI" id="CHEBI:197310"/>
    </reaction>
</comment>